<evidence type="ECO:0000313" key="5">
    <source>
        <dbReference type="EMBL" id="MFD2421421.1"/>
    </source>
</evidence>
<dbReference type="PANTHER" id="PTHR33204:SF39">
    <property type="entry name" value="TRANSCRIPTIONAL REGULATORY PROTEIN"/>
    <property type="match status" value="1"/>
</dbReference>
<evidence type="ECO:0000256" key="1">
    <source>
        <dbReference type="ARBA" id="ARBA00023015"/>
    </source>
</evidence>
<keyword evidence="6" id="KW-1185">Reference proteome</keyword>
<dbReference type="PROSITE" id="PS51118">
    <property type="entry name" value="HTH_HXLR"/>
    <property type="match status" value="1"/>
</dbReference>
<evidence type="ECO:0000313" key="6">
    <source>
        <dbReference type="Proteomes" id="UP001597417"/>
    </source>
</evidence>
<dbReference type="PANTHER" id="PTHR33204">
    <property type="entry name" value="TRANSCRIPTIONAL REGULATOR, MARR FAMILY"/>
    <property type="match status" value="1"/>
</dbReference>
<organism evidence="5 6">
    <name type="scientific">Amycolatopsis pigmentata</name>
    <dbReference type="NCBI Taxonomy" id="450801"/>
    <lineage>
        <taxon>Bacteria</taxon>
        <taxon>Bacillati</taxon>
        <taxon>Actinomycetota</taxon>
        <taxon>Actinomycetes</taxon>
        <taxon>Pseudonocardiales</taxon>
        <taxon>Pseudonocardiaceae</taxon>
        <taxon>Amycolatopsis</taxon>
    </lineage>
</organism>
<evidence type="ECO:0000259" key="4">
    <source>
        <dbReference type="PROSITE" id="PS51118"/>
    </source>
</evidence>
<keyword evidence="2" id="KW-0238">DNA-binding</keyword>
<gene>
    <name evidence="5" type="ORF">ACFSXZ_34335</name>
</gene>
<feature type="domain" description="HTH hxlR-type" evidence="4">
    <location>
        <begin position="7"/>
        <end position="96"/>
    </location>
</feature>
<keyword evidence="3" id="KW-0804">Transcription</keyword>
<dbReference type="Gene3D" id="1.10.10.10">
    <property type="entry name" value="Winged helix-like DNA-binding domain superfamily/Winged helix DNA-binding domain"/>
    <property type="match status" value="1"/>
</dbReference>
<dbReference type="Pfam" id="PF01638">
    <property type="entry name" value="HxlR"/>
    <property type="match status" value="1"/>
</dbReference>
<dbReference type="InterPro" id="IPR036388">
    <property type="entry name" value="WH-like_DNA-bd_sf"/>
</dbReference>
<protein>
    <submittedName>
        <fullName evidence="5">Winged helix-turn-helix transcriptional regulator</fullName>
    </submittedName>
</protein>
<reference evidence="6" key="1">
    <citation type="journal article" date="2019" name="Int. J. Syst. Evol. Microbiol.">
        <title>The Global Catalogue of Microorganisms (GCM) 10K type strain sequencing project: providing services to taxonomists for standard genome sequencing and annotation.</title>
        <authorList>
            <consortium name="The Broad Institute Genomics Platform"/>
            <consortium name="The Broad Institute Genome Sequencing Center for Infectious Disease"/>
            <person name="Wu L."/>
            <person name="Ma J."/>
        </authorList>
    </citation>
    <scope>NUCLEOTIDE SEQUENCE [LARGE SCALE GENOMIC DNA]</scope>
    <source>
        <strain evidence="6">CGMCC 4.7645</strain>
    </source>
</reference>
<dbReference type="EMBL" id="JBHUKR010000021">
    <property type="protein sequence ID" value="MFD2421421.1"/>
    <property type="molecule type" value="Genomic_DNA"/>
</dbReference>
<dbReference type="RefSeq" id="WP_378269970.1">
    <property type="nucleotide sequence ID" value="NZ_JBHUKR010000021.1"/>
</dbReference>
<proteinExistence type="predicted"/>
<accession>A0ABW5G5G8</accession>
<evidence type="ECO:0000256" key="2">
    <source>
        <dbReference type="ARBA" id="ARBA00023125"/>
    </source>
</evidence>
<comment type="caution">
    <text evidence="5">The sequence shown here is derived from an EMBL/GenBank/DDBJ whole genome shotgun (WGS) entry which is preliminary data.</text>
</comment>
<dbReference type="InterPro" id="IPR036390">
    <property type="entry name" value="WH_DNA-bd_sf"/>
</dbReference>
<keyword evidence="1" id="KW-0805">Transcription regulation</keyword>
<name>A0ABW5G5G8_9PSEU</name>
<sequence length="96" mass="11074">MCSTASCEIRDLLDRLADKWSLLVVEFLGTGERRFGELHREIDEISQRMLTLTLRHLERDGLVRRTVHPVVPPRVDYELTPLGHSRVALLVLGKDR</sequence>
<dbReference type="InterPro" id="IPR002577">
    <property type="entry name" value="HTH_HxlR"/>
</dbReference>
<dbReference type="Proteomes" id="UP001597417">
    <property type="component" value="Unassembled WGS sequence"/>
</dbReference>
<dbReference type="SUPFAM" id="SSF46785">
    <property type="entry name" value="Winged helix' DNA-binding domain"/>
    <property type="match status" value="1"/>
</dbReference>
<evidence type="ECO:0000256" key="3">
    <source>
        <dbReference type="ARBA" id="ARBA00023163"/>
    </source>
</evidence>